<name>A0A0L0SBH9_ALLM3</name>
<feature type="compositionally biased region" description="Polar residues" evidence="1">
    <location>
        <begin position="55"/>
        <end position="66"/>
    </location>
</feature>
<dbReference type="VEuPathDB" id="FungiDB:AMAG_05225"/>
<keyword evidence="3" id="KW-1185">Reference proteome</keyword>
<proteinExistence type="predicted"/>
<dbReference type="AlphaFoldDB" id="A0A0L0SBH9"/>
<evidence type="ECO:0000313" key="2">
    <source>
        <dbReference type="EMBL" id="KNE59764.1"/>
    </source>
</evidence>
<evidence type="ECO:0000256" key="1">
    <source>
        <dbReference type="SAM" id="MobiDB-lite"/>
    </source>
</evidence>
<reference evidence="2 3" key="1">
    <citation type="submission" date="2009-11" db="EMBL/GenBank/DDBJ databases">
        <title>Annotation of Allomyces macrogynus ATCC 38327.</title>
        <authorList>
            <consortium name="The Broad Institute Genome Sequencing Platform"/>
            <person name="Russ C."/>
            <person name="Cuomo C."/>
            <person name="Burger G."/>
            <person name="Gray M.W."/>
            <person name="Holland P.W.H."/>
            <person name="King N."/>
            <person name="Lang F.B.F."/>
            <person name="Roger A.J."/>
            <person name="Ruiz-Trillo I."/>
            <person name="Young S.K."/>
            <person name="Zeng Q."/>
            <person name="Gargeya S."/>
            <person name="Fitzgerald M."/>
            <person name="Haas B."/>
            <person name="Abouelleil A."/>
            <person name="Alvarado L."/>
            <person name="Arachchi H.M."/>
            <person name="Berlin A."/>
            <person name="Chapman S.B."/>
            <person name="Gearin G."/>
            <person name="Goldberg J."/>
            <person name="Griggs A."/>
            <person name="Gujja S."/>
            <person name="Hansen M."/>
            <person name="Heiman D."/>
            <person name="Howarth C."/>
            <person name="Larimer J."/>
            <person name="Lui A."/>
            <person name="MacDonald P.J.P."/>
            <person name="McCowen C."/>
            <person name="Montmayeur A."/>
            <person name="Murphy C."/>
            <person name="Neiman D."/>
            <person name="Pearson M."/>
            <person name="Priest M."/>
            <person name="Roberts A."/>
            <person name="Saif S."/>
            <person name="Shea T."/>
            <person name="Sisk P."/>
            <person name="Stolte C."/>
            <person name="Sykes S."/>
            <person name="Wortman J."/>
            <person name="Nusbaum C."/>
            <person name="Birren B."/>
        </authorList>
    </citation>
    <scope>NUCLEOTIDE SEQUENCE [LARGE SCALE GENOMIC DNA]</scope>
    <source>
        <strain evidence="2 3">ATCC 38327</strain>
    </source>
</reference>
<protein>
    <submittedName>
        <fullName evidence="2">Uncharacterized protein</fullName>
    </submittedName>
</protein>
<feature type="region of interest" description="Disordered" evidence="1">
    <location>
        <begin position="52"/>
        <end position="136"/>
    </location>
</feature>
<accession>A0A0L0SBH9</accession>
<dbReference type="EMBL" id="GG745335">
    <property type="protein sequence ID" value="KNE59764.1"/>
    <property type="molecule type" value="Genomic_DNA"/>
</dbReference>
<dbReference type="Proteomes" id="UP000054350">
    <property type="component" value="Unassembled WGS sequence"/>
</dbReference>
<sequence>MDTVTDPRDHSRSVHDAVVLFSVGPGLVREDETGAIVAVIRRERVVIGRRPHTSCCGTSLSSTASDSWVDDETDSELTWSDRSRSSSAAPSPAPSPSSPRLRRATATPGSPGTLCLPSLRDTARTRPTSAPGGGSPRLVLASLARIASVPSLRGDASGAQLLRHTQSTPAMAHRTSALVHLLRGSAAPEGASPATSAFGLVSPPATPPPVGSPLRGCGASPQISARHRRNPSNGSSLLAGAALVPDETAVGVPRRQAKVSSVCAVLDMPLE</sequence>
<evidence type="ECO:0000313" key="3">
    <source>
        <dbReference type="Proteomes" id="UP000054350"/>
    </source>
</evidence>
<reference evidence="3" key="2">
    <citation type="submission" date="2009-11" db="EMBL/GenBank/DDBJ databases">
        <title>The Genome Sequence of Allomyces macrogynus strain ATCC 38327.</title>
        <authorList>
            <consortium name="The Broad Institute Genome Sequencing Platform"/>
            <person name="Russ C."/>
            <person name="Cuomo C."/>
            <person name="Shea T."/>
            <person name="Young S.K."/>
            <person name="Zeng Q."/>
            <person name="Koehrsen M."/>
            <person name="Haas B."/>
            <person name="Borodovsky M."/>
            <person name="Guigo R."/>
            <person name="Alvarado L."/>
            <person name="Berlin A."/>
            <person name="Borenstein D."/>
            <person name="Chen Z."/>
            <person name="Engels R."/>
            <person name="Freedman E."/>
            <person name="Gellesch M."/>
            <person name="Goldberg J."/>
            <person name="Griggs A."/>
            <person name="Gujja S."/>
            <person name="Heiman D."/>
            <person name="Hepburn T."/>
            <person name="Howarth C."/>
            <person name="Jen D."/>
            <person name="Larson L."/>
            <person name="Lewis B."/>
            <person name="Mehta T."/>
            <person name="Park D."/>
            <person name="Pearson M."/>
            <person name="Roberts A."/>
            <person name="Saif S."/>
            <person name="Shenoy N."/>
            <person name="Sisk P."/>
            <person name="Stolte C."/>
            <person name="Sykes S."/>
            <person name="Walk T."/>
            <person name="White J."/>
            <person name="Yandava C."/>
            <person name="Burger G."/>
            <person name="Gray M.W."/>
            <person name="Holland P.W.H."/>
            <person name="King N."/>
            <person name="Lang F.B.F."/>
            <person name="Roger A.J."/>
            <person name="Ruiz-Trillo I."/>
            <person name="Lander E."/>
            <person name="Nusbaum C."/>
        </authorList>
    </citation>
    <scope>NUCLEOTIDE SEQUENCE [LARGE SCALE GENOMIC DNA]</scope>
    <source>
        <strain evidence="3">ATCC 38327</strain>
    </source>
</reference>
<feature type="region of interest" description="Disordered" evidence="1">
    <location>
        <begin position="202"/>
        <end position="234"/>
    </location>
</feature>
<organism evidence="2 3">
    <name type="scientific">Allomyces macrogynus (strain ATCC 38327)</name>
    <name type="common">Allomyces javanicus var. macrogynus</name>
    <dbReference type="NCBI Taxonomy" id="578462"/>
    <lineage>
        <taxon>Eukaryota</taxon>
        <taxon>Fungi</taxon>
        <taxon>Fungi incertae sedis</taxon>
        <taxon>Blastocladiomycota</taxon>
        <taxon>Blastocladiomycetes</taxon>
        <taxon>Blastocladiales</taxon>
        <taxon>Blastocladiaceae</taxon>
        <taxon>Allomyces</taxon>
    </lineage>
</organism>
<gene>
    <name evidence="2" type="ORF">AMAG_05225</name>
</gene>